<feature type="domain" description="GCVT N-terminal" evidence="4">
    <location>
        <begin position="1"/>
        <end position="108"/>
    </location>
</feature>
<keyword evidence="3" id="KW-0808">Transferase</keyword>
<dbReference type="PANTHER" id="PTHR43757">
    <property type="entry name" value="AMINOMETHYLTRANSFERASE"/>
    <property type="match status" value="1"/>
</dbReference>
<dbReference type="Pfam" id="PF08669">
    <property type="entry name" value="GCV_T_C"/>
    <property type="match status" value="1"/>
</dbReference>
<reference evidence="6" key="1">
    <citation type="submission" date="2020-11" db="EMBL/GenBank/DDBJ databases">
        <authorList>
            <person name="Tran Van P."/>
        </authorList>
    </citation>
    <scope>NUCLEOTIDE SEQUENCE</scope>
</reference>
<dbReference type="SUPFAM" id="SSF103025">
    <property type="entry name" value="Folate-binding domain"/>
    <property type="match status" value="1"/>
</dbReference>
<dbReference type="GO" id="GO:0008483">
    <property type="term" value="F:transaminase activity"/>
    <property type="evidence" value="ECO:0007669"/>
    <property type="project" value="UniProtKB-KW"/>
</dbReference>
<keyword evidence="2" id="KW-0032">Aminotransferase</keyword>
<dbReference type="OrthoDB" id="10263536at2759"/>
<dbReference type="GO" id="GO:0005829">
    <property type="term" value="C:cytosol"/>
    <property type="evidence" value="ECO:0007669"/>
    <property type="project" value="TreeGrafter"/>
</dbReference>
<accession>A0A7R8ZTL7</accession>
<sequence>MQALSSKDLSQIEYYHFTIGDFAGIEDVIISATGYTGAGGFELYFASEAAPKVWDAVMKAGEKYGIEPCGLASRDSLRLEKAYCLYGNDIDETRNTLEAGLGWVTKMDTDFIGKPALEKIKSEGLKHKLIAFEIDEKGIPRPGYPILSQAGQEIGQVTSGGMSPILGKGIGLGYVAFDQSQIGHRINIEIRGKQVPAKIVKAPFV</sequence>
<dbReference type="Gene3D" id="2.40.30.110">
    <property type="entry name" value="Aminomethyltransferase beta-barrel domains"/>
    <property type="match status" value="1"/>
</dbReference>
<dbReference type="InterPro" id="IPR013977">
    <property type="entry name" value="GcvT_C"/>
</dbReference>
<dbReference type="Gene3D" id="3.30.1360.120">
    <property type="entry name" value="Probable tRNA modification gtpase trme, domain 1"/>
    <property type="match status" value="1"/>
</dbReference>
<comment type="similarity">
    <text evidence="1">Belongs to the GcvT family.</text>
</comment>
<evidence type="ECO:0000256" key="2">
    <source>
        <dbReference type="ARBA" id="ARBA00022576"/>
    </source>
</evidence>
<evidence type="ECO:0000259" key="5">
    <source>
        <dbReference type="Pfam" id="PF08669"/>
    </source>
</evidence>
<dbReference type="InterPro" id="IPR027266">
    <property type="entry name" value="TrmE/GcvT-like"/>
</dbReference>
<name>A0A7R8ZTL7_9CRUS</name>
<protein>
    <submittedName>
        <fullName evidence="6">Uncharacterized protein</fullName>
    </submittedName>
</protein>
<dbReference type="SUPFAM" id="SSF101790">
    <property type="entry name" value="Aminomethyltransferase beta-barrel domain"/>
    <property type="match status" value="1"/>
</dbReference>
<proteinExistence type="inferred from homology"/>
<dbReference type="PANTHER" id="PTHR43757:SF2">
    <property type="entry name" value="AMINOMETHYLTRANSFERASE, MITOCHONDRIAL"/>
    <property type="match status" value="1"/>
</dbReference>
<organism evidence="6">
    <name type="scientific">Cyprideis torosa</name>
    <dbReference type="NCBI Taxonomy" id="163714"/>
    <lineage>
        <taxon>Eukaryota</taxon>
        <taxon>Metazoa</taxon>
        <taxon>Ecdysozoa</taxon>
        <taxon>Arthropoda</taxon>
        <taxon>Crustacea</taxon>
        <taxon>Oligostraca</taxon>
        <taxon>Ostracoda</taxon>
        <taxon>Podocopa</taxon>
        <taxon>Podocopida</taxon>
        <taxon>Cytherocopina</taxon>
        <taxon>Cytheroidea</taxon>
        <taxon>Cytherideidae</taxon>
        <taxon>Cyprideis</taxon>
    </lineage>
</organism>
<gene>
    <name evidence="6" type="ORF">CTOB1V02_LOCUS13879</name>
</gene>
<evidence type="ECO:0000256" key="1">
    <source>
        <dbReference type="ARBA" id="ARBA00008609"/>
    </source>
</evidence>
<evidence type="ECO:0000313" key="6">
    <source>
        <dbReference type="EMBL" id="CAD7236064.1"/>
    </source>
</evidence>
<dbReference type="Pfam" id="PF01571">
    <property type="entry name" value="GCV_T"/>
    <property type="match status" value="1"/>
</dbReference>
<dbReference type="InterPro" id="IPR028896">
    <property type="entry name" value="GcvT/YgfZ/DmdA"/>
</dbReference>
<dbReference type="Gene3D" id="4.10.1250.10">
    <property type="entry name" value="Aminomethyltransferase fragment"/>
    <property type="match status" value="1"/>
</dbReference>
<dbReference type="FunFam" id="2.40.30.110:FF:000003">
    <property type="entry name" value="Aminomethyltransferase"/>
    <property type="match status" value="1"/>
</dbReference>
<evidence type="ECO:0000256" key="3">
    <source>
        <dbReference type="ARBA" id="ARBA00022679"/>
    </source>
</evidence>
<dbReference type="InterPro" id="IPR006222">
    <property type="entry name" value="GCVT_N"/>
</dbReference>
<evidence type="ECO:0000259" key="4">
    <source>
        <dbReference type="Pfam" id="PF01571"/>
    </source>
</evidence>
<dbReference type="EMBL" id="OB676335">
    <property type="protein sequence ID" value="CAD7236064.1"/>
    <property type="molecule type" value="Genomic_DNA"/>
</dbReference>
<dbReference type="AlphaFoldDB" id="A0A7R8ZTL7"/>
<dbReference type="InterPro" id="IPR029043">
    <property type="entry name" value="GcvT/YgfZ_C"/>
</dbReference>
<feature type="domain" description="Aminomethyltransferase C-terminal" evidence="5">
    <location>
        <begin position="128"/>
        <end position="205"/>
    </location>
</feature>